<evidence type="ECO:0000313" key="9">
    <source>
        <dbReference type="EMBL" id="CAB3258377.1"/>
    </source>
</evidence>
<dbReference type="GO" id="GO:0006102">
    <property type="term" value="P:isocitrate metabolic process"/>
    <property type="evidence" value="ECO:0007669"/>
    <property type="project" value="TreeGrafter"/>
</dbReference>
<dbReference type="PANTHER" id="PTHR11835:SF42">
    <property type="entry name" value="ISOCITRATE DEHYDROGENASE [NAD] SUBUNIT BETA, MITOCHONDRIAL"/>
    <property type="match status" value="1"/>
</dbReference>
<evidence type="ECO:0000256" key="3">
    <source>
        <dbReference type="ARBA" id="ARBA00022532"/>
    </source>
</evidence>
<dbReference type="EMBL" id="CADEBD010000279">
    <property type="protein sequence ID" value="CAB3227659.1"/>
    <property type="molecule type" value="Genomic_DNA"/>
</dbReference>
<proteinExistence type="inferred from homology"/>
<keyword evidence="3 6" id="KW-0816">Tricarboxylic acid cycle</keyword>
<evidence type="ECO:0000256" key="2">
    <source>
        <dbReference type="ARBA" id="ARBA00007769"/>
    </source>
</evidence>
<dbReference type="Proteomes" id="UP000494256">
    <property type="component" value="Unassembled WGS sequence"/>
</dbReference>
<dbReference type="GO" id="GO:0006099">
    <property type="term" value="P:tricarboxylic acid cycle"/>
    <property type="evidence" value="ECO:0007669"/>
    <property type="project" value="UniProtKB-UniRule"/>
</dbReference>
<dbReference type="InterPro" id="IPR019818">
    <property type="entry name" value="IsoCit/isopropylmalate_DH_CS"/>
</dbReference>
<dbReference type="SUPFAM" id="SSF53659">
    <property type="entry name" value="Isocitrate/Isopropylmalate dehydrogenase-like"/>
    <property type="match status" value="1"/>
</dbReference>
<comment type="subcellular location">
    <subcellularLocation>
        <location evidence="1 6">Mitochondrion</location>
    </subcellularLocation>
</comment>
<dbReference type="GO" id="GO:0005739">
    <property type="term" value="C:mitochondrion"/>
    <property type="evidence" value="ECO:0007669"/>
    <property type="project" value="UniProtKB-SubCell"/>
</dbReference>
<dbReference type="EMBL" id="CADEBC010000598">
    <property type="protein sequence ID" value="CAB3258377.1"/>
    <property type="molecule type" value="Genomic_DNA"/>
</dbReference>
<comment type="similarity">
    <text evidence="2 6">Belongs to the isocitrate and isopropylmalate dehydrogenases family.</text>
</comment>
<accession>A0A8S1BHF7</accession>
<evidence type="ECO:0000256" key="5">
    <source>
        <dbReference type="ARBA" id="ARBA00023128"/>
    </source>
</evidence>
<dbReference type="InterPro" id="IPR024084">
    <property type="entry name" value="IsoPropMal-DH-like_dom"/>
</dbReference>
<dbReference type="GO" id="GO:0000287">
    <property type="term" value="F:magnesium ion binding"/>
    <property type="evidence" value="ECO:0007669"/>
    <property type="project" value="UniProtKB-UniRule"/>
</dbReference>
<evidence type="ECO:0000313" key="8">
    <source>
        <dbReference type="EMBL" id="CAB3227659.1"/>
    </source>
</evidence>
<dbReference type="GO" id="GO:0051287">
    <property type="term" value="F:NAD binding"/>
    <property type="evidence" value="ECO:0007669"/>
    <property type="project" value="UniProtKB-UniRule"/>
</dbReference>
<dbReference type="AlphaFoldDB" id="A0A8S1BHF7"/>
<evidence type="ECO:0000259" key="7">
    <source>
        <dbReference type="SMART" id="SM01329"/>
    </source>
</evidence>
<gene>
    <name evidence="9" type="ORF">APLA_LOCUS16450</name>
    <name evidence="8" type="ORF">APLA_LOCUS3157</name>
</gene>
<evidence type="ECO:0000313" key="10">
    <source>
        <dbReference type="Proteomes" id="UP000494106"/>
    </source>
</evidence>
<feature type="domain" description="Isopropylmalate dehydrogenase-like" evidence="7">
    <location>
        <begin position="54"/>
        <end position="382"/>
    </location>
</feature>
<keyword evidence="4 6" id="KW-0809">Transit peptide</keyword>
<evidence type="ECO:0000256" key="4">
    <source>
        <dbReference type="ARBA" id="ARBA00022946"/>
    </source>
</evidence>
<sequence length="388" mass="42209">MMTILARNIFRALAQGSQHVGKGVHTSSLVNADKKVCKSSKRINTLQSVSKEGRIKCTLIPGDGVGPELVYSVQEVFKAADIPVDFETFFFSEVNPTLSAPLEDVVSSIARNKTCIKGILATPDFSHTGELQTLNMKLRNALDLYANVVHVKSLPNVKCRHQDVDCIIIREQTEGEYSALEHESVPGVVECLKIITAVKSQRIAKFAFDYAVKCGRKKVTVVHKANIMKLGDGLFLRSCEEIAKLYPRIQFENMIVDNCTMQMVANPKQFDVMVTPNLYGNIVDNLASGLVGGAGVVAGASYSAECAVFEQGARHVFAGAVGRNIANPIAMLRASANLLAHINLHSYSRMIKDAINKVLQDGKVRTKDLGGQSTTKDFTNAIIARLGA</sequence>
<dbReference type="Pfam" id="PF00180">
    <property type="entry name" value="Iso_dh"/>
    <property type="match status" value="1"/>
</dbReference>
<evidence type="ECO:0000313" key="11">
    <source>
        <dbReference type="Proteomes" id="UP000494256"/>
    </source>
</evidence>
<dbReference type="GO" id="GO:0016616">
    <property type="term" value="F:oxidoreductase activity, acting on the CH-OH group of donors, NAD or NADP as acceptor"/>
    <property type="evidence" value="ECO:0007669"/>
    <property type="project" value="InterPro"/>
</dbReference>
<keyword evidence="5 6" id="KW-0496">Mitochondrion</keyword>
<organism evidence="9 10">
    <name type="scientific">Arctia plantaginis</name>
    <name type="common">Wood tiger moth</name>
    <name type="synonym">Phalaena plantaginis</name>
    <dbReference type="NCBI Taxonomy" id="874455"/>
    <lineage>
        <taxon>Eukaryota</taxon>
        <taxon>Metazoa</taxon>
        <taxon>Ecdysozoa</taxon>
        <taxon>Arthropoda</taxon>
        <taxon>Hexapoda</taxon>
        <taxon>Insecta</taxon>
        <taxon>Pterygota</taxon>
        <taxon>Neoptera</taxon>
        <taxon>Endopterygota</taxon>
        <taxon>Lepidoptera</taxon>
        <taxon>Glossata</taxon>
        <taxon>Ditrysia</taxon>
        <taxon>Noctuoidea</taxon>
        <taxon>Erebidae</taxon>
        <taxon>Arctiinae</taxon>
        <taxon>Arctia</taxon>
    </lineage>
</organism>
<evidence type="ECO:0000256" key="6">
    <source>
        <dbReference type="RuleBase" id="RU361266"/>
    </source>
</evidence>
<dbReference type="PANTHER" id="PTHR11835">
    <property type="entry name" value="DECARBOXYLATING DEHYDROGENASES-ISOCITRATE, ISOPROPYLMALATE, TARTRATE"/>
    <property type="match status" value="1"/>
</dbReference>
<dbReference type="Gene3D" id="3.40.718.10">
    <property type="entry name" value="Isopropylmalate Dehydrogenase"/>
    <property type="match status" value="1"/>
</dbReference>
<evidence type="ECO:0000256" key="1">
    <source>
        <dbReference type="ARBA" id="ARBA00004173"/>
    </source>
</evidence>
<name>A0A8S1BHF7_ARCPL</name>
<comment type="caution">
    <text evidence="9">The sequence shown here is derived from an EMBL/GenBank/DDBJ whole genome shotgun (WGS) entry which is preliminary data.</text>
</comment>
<reference evidence="10 11" key="1">
    <citation type="submission" date="2020-04" db="EMBL/GenBank/DDBJ databases">
        <authorList>
            <person name="Wallbank WR R."/>
            <person name="Pardo Diaz C."/>
            <person name="Kozak K."/>
            <person name="Martin S."/>
            <person name="Jiggins C."/>
            <person name="Moest M."/>
            <person name="Warren A I."/>
            <person name="Byers J.R.P. K."/>
            <person name="Montejo-Kovacevich G."/>
            <person name="Yen C E."/>
        </authorList>
    </citation>
    <scope>NUCLEOTIDE SEQUENCE [LARGE SCALE GENOMIC DNA]</scope>
</reference>
<dbReference type="SMART" id="SM01329">
    <property type="entry name" value="Iso_dh"/>
    <property type="match status" value="1"/>
</dbReference>
<dbReference type="Proteomes" id="UP000494106">
    <property type="component" value="Unassembled WGS sequence"/>
</dbReference>
<protein>
    <recommendedName>
        <fullName evidence="6">Isocitrate dehydrogenase [NAD] subunit, mitochondrial</fullName>
    </recommendedName>
</protein>
<dbReference type="InterPro" id="IPR004434">
    <property type="entry name" value="Isocitrate_DH_NAD"/>
</dbReference>
<dbReference type="FunFam" id="3.40.718.10:FF:000001">
    <property type="entry name" value="Isocitrate dehydrogenase [NAD] subunit, mitochondrial"/>
    <property type="match status" value="1"/>
</dbReference>
<dbReference type="PROSITE" id="PS00470">
    <property type="entry name" value="IDH_IMDH"/>
    <property type="match status" value="1"/>
</dbReference>
<dbReference type="OrthoDB" id="10261637at2759"/>
<dbReference type="NCBIfam" id="TIGR00175">
    <property type="entry name" value="mito_nad_idh"/>
    <property type="match status" value="1"/>
</dbReference>
<keyword evidence="10" id="KW-1185">Reference proteome</keyword>